<reference evidence="1" key="1">
    <citation type="submission" date="2020-08" db="EMBL/GenBank/DDBJ databases">
        <title>Multicomponent nature underlies the extraordinary mechanical properties of spider dragline silk.</title>
        <authorList>
            <person name="Kono N."/>
            <person name="Nakamura H."/>
            <person name="Mori M."/>
            <person name="Yoshida Y."/>
            <person name="Ohtoshi R."/>
            <person name="Malay A.D."/>
            <person name="Moran D.A.P."/>
            <person name="Tomita M."/>
            <person name="Numata K."/>
            <person name="Arakawa K."/>
        </authorList>
    </citation>
    <scope>NUCLEOTIDE SEQUENCE</scope>
</reference>
<name>A0A8X6TJ55_NEPPI</name>
<sequence>MKIEEESLRKKIGPAQCFRCQWFFHNSNFYTKDPCGEKHLSKECSKNPEAPPTYCHYGEKQLTNFLPFKQTTISPKINVWEERKKWREKMLLAQQQKKRSRK</sequence>
<gene>
    <name evidence="1" type="ORF">NPIL_394501</name>
</gene>
<protein>
    <submittedName>
        <fullName evidence="1">Uncharacterized protein</fullName>
    </submittedName>
</protein>
<organism evidence="1 2">
    <name type="scientific">Nephila pilipes</name>
    <name type="common">Giant wood spider</name>
    <name type="synonym">Nephila maculata</name>
    <dbReference type="NCBI Taxonomy" id="299642"/>
    <lineage>
        <taxon>Eukaryota</taxon>
        <taxon>Metazoa</taxon>
        <taxon>Ecdysozoa</taxon>
        <taxon>Arthropoda</taxon>
        <taxon>Chelicerata</taxon>
        <taxon>Arachnida</taxon>
        <taxon>Araneae</taxon>
        <taxon>Araneomorphae</taxon>
        <taxon>Entelegynae</taxon>
        <taxon>Araneoidea</taxon>
        <taxon>Nephilidae</taxon>
        <taxon>Nephila</taxon>
    </lineage>
</organism>
<dbReference type="AlphaFoldDB" id="A0A8X6TJ55"/>
<evidence type="ECO:0000313" key="2">
    <source>
        <dbReference type="Proteomes" id="UP000887013"/>
    </source>
</evidence>
<proteinExistence type="predicted"/>
<accession>A0A8X6TJ55</accession>
<dbReference type="OrthoDB" id="8123891at2759"/>
<keyword evidence="2" id="KW-1185">Reference proteome</keyword>
<evidence type="ECO:0000313" key="1">
    <source>
        <dbReference type="EMBL" id="GFT23214.1"/>
    </source>
</evidence>
<comment type="caution">
    <text evidence="1">The sequence shown here is derived from an EMBL/GenBank/DDBJ whole genome shotgun (WGS) entry which is preliminary data.</text>
</comment>
<dbReference type="Proteomes" id="UP000887013">
    <property type="component" value="Unassembled WGS sequence"/>
</dbReference>
<dbReference type="EMBL" id="BMAW01059849">
    <property type="protein sequence ID" value="GFT23214.1"/>
    <property type="molecule type" value="Genomic_DNA"/>
</dbReference>